<feature type="transmembrane region" description="Helical" evidence="1">
    <location>
        <begin position="57"/>
        <end position="77"/>
    </location>
</feature>
<evidence type="ECO:0000313" key="3">
    <source>
        <dbReference type="Proteomes" id="UP000016570"/>
    </source>
</evidence>
<keyword evidence="1" id="KW-0812">Transmembrane</keyword>
<feature type="transmembrane region" description="Helical" evidence="1">
    <location>
        <begin position="117"/>
        <end position="137"/>
    </location>
</feature>
<protein>
    <recommendedName>
        <fullName evidence="4">DUF2919 domain-containing protein</fullName>
    </recommendedName>
</protein>
<proteinExistence type="predicted"/>
<keyword evidence="1" id="KW-0472">Membrane</keyword>
<dbReference type="EMBL" id="BATJ01000003">
    <property type="protein sequence ID" value="GAD66376.1"/>
    <property type="molecule type" value="Genomic_DNA"/>
</dbReference>
<accession>U2ZFC5</accession>
<gene>
    <name evidence="2" type="ORF">VPR01S_03_02860</name>
</gene>
<name>U2ZFC5_VIBPR</name>
<keyword evidence="3" id="KW-1185">Reference proteome</keyword>
<dbReference type="eggNOG" id="ENOG5033BS1">
    <property type="taxonomic scope" value="Bacteria"/>
</dbReference>
<evidence type="ECO:0000313" key="2">
    <source>
        <dbReference type="EMBL" id="GAD66376.1"/>
    </source>
</evidence>
<organism evidence="2 3">
    <name type="scientific">Vibrio proteolyticus NBRC 13287</name>
    <dbReference type="NCBI Taxonomy" id="1219065"/>
    <lineage>
        <taxon>Bacteria</taxon>
        <taxon>Pseudomonadati</taxon>
        <taxon>Pseudomonadota</taxon>
        <taxon>Gammaproteobacteria</taxon>
        <taxon>Vibrionales</taxon>
        <taxon>Vibrionaceae</taxon>
        <taxon>Vibrio</taxon>
    </lineage>
</organism>
<keyword evidence="1" id="KW-1133">Transmembrane helix</keyword>
<feature type="transmembrane region" description="Helical" evidence="1">
    <location>
        <begin position="84"/>
        <end position="105"/>
    </location>
</feature>
<sequence>MRYSLEQYDEHGFLRPPRWLWLGWMLLAKAWVVFVVAGVSRDSGNRILDYVYADHAMLYLGLVMGVPGIALMWLISLRKPERTIINGLVALGRPLTLVTAVLQLLQSVYHVYLQHGAFSWTNGLIMLALLWFIIYLSNSRTAADCFRLPERIQTSR</sequence>
<feature type="transmembrane region" description="Helical" evidence="1">
    <location>
        <begin position="20"/>
        <end position="37"/>
    </location>
</feature>
<dbReference type="Pfam" id="PF11143">
    <property type="entry name" value="DUF2919"/>
    <property type="match status" value="1"/>
</dbReference>
<dbReference type="AlphaFoldDB" id="U2ZFC5"/>
<comment type="caution">
    <text evidence="2">The sequence shown here is derived from an EMBL/GenBank/DDBJ whole genome shotgun (WGS) entry which is preliminary data.</text>
</comment>
<evidence type="ECO:0008006" key="4">
    <source>
        <dbReference type="Google" id="ProtNLM"/>
    </source>
</evidence>
<dbReference type="STRING" id="1219065.VPR01S_03_02860"/>
<dbReference type="InterPro" id="IPR021318">
    <property type="entry name" value="DUF2919"/>
</dbReference>
<evidence type="ECO:0000256" key="1">
    <source>
        <dbReference type="SAM" id="Phobius"/>
    </source>
</evidence>
<dbReference type="Proteomes" id="UP000016570">
    <property type="component" value="Unassembled WGS sequence"/>
</dbReference>
<reference evidence="2 3" key="1">
    <citation type="submission" date="2013-09" db="EMBL/GenBank/DDBJ databases">
        <title>Whole genome shotgun sequence of Vibrio proteolyticus NBRC 13287.</title>
        <authorList>
            <person name="Isaki S."/>
            <person name="Hosoyama A."/>
            <person name="Numata M."/>
            <person name="Hashimoto M."/>
            <person name="Hosoyama Y."/>
            <person name="Tsuchikane K."/>
            <person name="Noguchi M."/>
            <person name="Hirakata S."/>
            <person name="Ichikawa N."/>
            <person name="Ohji S."/>
            <person name="Yamazoe A."/>
            <person name="Fujita N."/>
        </authorList>
    </citation>
    <scope>NUCLEOTIDE SEQUENCE [LARGE SCALE GENOMIC DNA]</scope>
    <source>
        <strain evidence="2 3">NBRC 13287</strain>
    </source>
</reference>
<dbReference type="RefSeq" id="WP_021704365.1">
    <property type="nucleotide sequence ID" value="NZ_BATJ01000003.1"/>
</dbReference>